<organism evidence="5 6">
    <name type="scientific">Polyplosphaeria fusca</name>
    <dbReference type="NCBI Taxonomy" id="682080"/>
    <lineage>
        <taxon>Eukaryota</taxon>
        <taxon>Fungi</taxon>
        <taxon>Dikarya</taxon>
        <taxon>Ascomycota</taxon>
        <taxon>Pezizomycotina</taxon>
        <taxon>Dothideomycetes</taxon>
        <taxon>Pleosporomycetidae</taxon>
        <taxon>Pleosporales</taxon>
        <taxon>Tetraplosphaeriaceae</taxon>
        <taxon>Polyplosphaeria</taxon>
    </lineage>
</organism>
<dbReference type="GO" id="GO:0016614">
    <property type="term" value="F:oxidoreductase activity, acting on CH-OH group of donors"/>
    <property type="evidence" value="ECO:0007669"/>
    <property type="project" value="InterPro"/>
</dbReference>
<dbReference type="InterPro" id="IPR007867">
    <property type="entry name" value="GMC_OxRtase_C"/>
</dbReference>
<comment type="similarity">
    <text evidence="1">Belongs to the GMC oxidoreductase family.</text>
</comment>
<dbReference type="Pfam" id="PF00732">
    <property type="entry name" value="GMC_oxred_N"/>
    <property type="match status" value="1"/>
</dbReference>
<feature type="domain" description="Glucose-methanol-choline oxidoreductase N-terminal" evidence="4">
    <location>
        <begin position="368"/>
        <end position="382"/>
    </location>
</feature>
<dbReference type="Gene3D" id="3.50.50.60">
    <property type="entry name" value="FAD/NAD(P)-binding domain"/>
    <property type="match status" value="1"/>
</dbReference>
<comment type="caution">
    <text evidence="5">The sequence shown here is derived from an EMBL/GenBank/DDBJ whole genome shotgun (WGS) entry which is preliminary data.</text>
</comment>
<accession>A0A9P4UYD3</accession>
<dbReference type="AlphaFoldDB" id="A0A9P4UYD3"/>
<keyword evidence="2" id="KW-0285">Flavoprotein</keyword>
<dbReference type="OrthoDB" id="269227at2759"/>
<feature type="binding site" evidence="2">
    <location>
        <position position="316"/>
    </location>
    <ligand>
        <name>FAD</name>
        <dbReference type="ChEBI" id="CHEBI:57692"/>
    </ligand>
</feature>
<dbReference type="InterPro" id="IPR000172">
    <property type="entry name" value="GMC_OxRdtase_N"/>
</dbReference>
<name>A0A9P4UYD3_9PLEO</name>
<feature type="chain" id="PRO_5040125248" evidence="3">
    <location>
        <begin position="20"/>
        <end position="657"/>
    </location>
</feature>
<dbReference type="SUPFAM" id="SSF51905">
    <property type="entry name" value="FAD/NAD(P)-binding domain"/>
    <property type="match status" value="1"/>
</dbReference>
<keyword evidence="2" id="KW-0274">FAD</keyword>
<dbReference type="Pfam" id="PF13450">
    <property type="entry name" value="NAD_binding_8"/>
    <property type="match status" value="1"/>
</dbReference>
<dbReference type="PANTHER" id="PTHR11552:SF213">
    <property type="entry name" value="DEHYDROGENASE, PUTATIVE-RELATED"/>
    <property type="match status" value="1"/>
</dbReference>
<dbReference type="PROSITE" id="PS00624">
    <property type="entry name" value="GMC_OXRED_2"/>
    <property type="match status" value="1"/>
</dbReference>
<keyword evidence="6" id="KW-1185">Reference proteome</keyword>
<evidence type="ECO:0000313" key="5">
    <source>
        <dbReference type="EMBL" id="KAF2729105.1"/>
    </source>
</evidence>
<feature type="signal peptide" evidence="3">
    <location>
        <begin position="1"/>
        <end position="19"/>
    </location>
</feature>
<dbReference type="GO" id="GO:0050660">
    <property type="term" value="F:flavin adenine dinucleotide binding"/>
    <property type="evidence" value="ECO:0007669"/>
    <property type="project" value="InterPro"/>
</dbReference>
<sequence>MIVFKTLSLLSLFSSAVFGGHHDGGVLHRRGNMNAGNEGMLDEYEYVVVGSGPGGSPVASRLALQGHSVLLIDAGQDFSGDLHYEIPVMHIFASEYKPMRWYYYVNHLSDMERQKKDPKMTYKLPDGTHYTGLAPPEGAEPLGILYPRSAALGGCAAHNGMITIIPNDADWSYMQSITGDDSWDPKKMKGYYKKAEKCEYIPNDLVSHGYDGWMTTTLTPLYLVVQDLKVLSLVVAAASAMGRTLVSGLLRTVTGLANILANDINSANFGADSDLMQLYQIPLFMHSGNYTRGGPREFVVQAASKSRLDVSLNTFVTNVTWDLSGDHPKATGVNFIQGTGVYSADERTKSQHKPGSVKATKEVILAAGAFNTPQLLKLSGVGPRDELDKFSIPVVKELPGVGTNLQDRYEVGVAGQTDSDFSLLKDCTFLEGDDPCYKQWSEDALTGPYSTNGIALGILRRSKVAEGDDADIFMSGFPGLFKGYRENYAEIAIEERNWWTWLTLKAHSRNNAGNVTLKSNSPFDMPLINFNSFDVGGQEDLAAIREGIEFGRRAFKDLIPLDGSFTEHWPGTNVTSDEDLDEFAATEAWGHHACCTAPIGGDDDKMAVLDSKFRVRGVDSLRVVDASVFNKIPGYYISLPIYMISEKAADVILEDAS</sequence>
<evidence type="ECO:0000256" key="3">
    <source>
        <dbReference type="SAM" id="SignalP"/>
    </source>
</evidence>
<evidence type="ECO:0000256" key="2">
    <source>
        <dbReference type="PIRSR" id="PIRSR000137-2"/>
    </source>
</evidence>
<evidence type="ECO:0000259" key="4">
    <source>
        <dbReference type="PROSITE" id="PS00624"/>
    </source>
</evidence>
<keyword evidence="3" id="KW-0732">Signal</keyword>
<dbReference type="SUPFAM" id="SSF54373">
    <property type="entry name" value="FAD-linked reductases, C-terminal domain"/>
    <property type="match status" value="1"/>
</dbReference>
<dbReference type="InterPro" id="IPR012132">
    <property type="entry name" value="GMC_OxRdtase"/>
</dbReference>
<dbReference type="Pfam" id="PF05199">
    <property type="entry name" value="GMC_oxred_C"/>
    <property type="match status" value="1"/>
</dbReference>
<proteinExistence type="inferred from homology"/>
<gene>
    <name evidence="5" type="ORF">EJ04DRAFT_556335</name>
</gene>
<dbReference type="PANTHER" id="PTHR11552">
    <property type="entry name" value="GLUCOSE-METHANOL-CHOLINE GMC OXIDOREDUCTASE"/>
    <property type="match status" value="1"/>
</dbReference>
<evidence type="ECO:0000313" key="6">
    <source>
        <dbReference type="Proteomes" id="UP000799444"/>
    </source>
</evidence>
<evidence type="ECO:0000256" key="1">
    <source>
        <dbReference type="ARBA" id="ARBA00010790"/>
    </source>
</evidence>
<dbReference type="PIRSF" id="PIRSF000137">
    <property type="entry name" value="Alcohol_oxidase"/>
    <property type="match status" value="1"/>
</dbReference>
<dbReference type="Gene3D" id="3.30.560.10">
    <property type="entry name" value="Glucose Oxidase, domain 3"/>
    <property type="match status" value="1"/>
</dbReference>
<dbReference type="Proteomes" id="UP000799444">
    <property type="component" value="Unassembled WGS sequence"/>
</dbReference>
<reference evidence="5" key="1">
    <citation type="journal article" date="2020" name="Stud. Mycol.">
        <title>101 Dothideomycetes genomes: a test case for predicting lifestyles and emergence of pathogens.</title>
        <authorList>
            <person name="Haridas S."/>
            <person name="Albert R."/>
            <person name="Binder M."/>
            <person name="Bloem J."/>
            <person name="Labutti K."/>
            <person name="Salamov A."/>
            <person name="Andreopoulos B."/>
            <person name="Baker S."/>
            <person name="Barry K."/>
            <person name="Bills G."/>
            <person name="Bluhm B."/>
            <person name="Cannon C."/>
            <person name="Castanera R."/>
            <person name="Culley D."/>
            <person name="Daum C."/>
            <person name="Ezra D."/>
            <person name="Gonzalez J."/>
            <person name="Henrissat B."/>
            <person name="Kuo A."/>
            <person name="Liang C."/>
            <person name="Lipzen A."/>
            <person name="Lutzoni F."/>
            <person name="Magnuson J."/>
            <person name="Mondo S."/>
            <person name="Nolan M."/>
            <person name="Ohm R."/>
            <person name="Pangilinan J."/>
            <person name="Park H.-J."/>
            <person name="Ramirez L."/>
            <person name="Alfaro M."/>
            <person name="Sun H."/>
            <person name="Tritt A."/>
            <person name="Yoshinaga Y."/>
            <person name="Zwiers L.-H."/>
            <person name="Turgeon B."/>
            <person name="Goodwin S."/>
            <person name="Spatafora J."/>
            <person name="Crous P."/>
            <person name="Grigoriev I."/>
        </authorList>
    </citation>
    <scope>NUCLEOTIDE SEQUENCE</scope>
    <source>
        <strain evidence="5">CBS 125425</strain>
    </source>
</reference>
<dbReference type="EMBL" id="ML996256">
    <property type="protein sequence ID" value="KAF2729105.1"/>
    <property type="molecule type" value="Genomic_DNA"/>
</dbReference>
<comment type="cofactor">
    <cofactor evidence="2">
        <name>FAD</name>
        <dbReference type="ChEBI" id="CHEBI:57692"/>
    </cofactor>
</comment>
<protein>
    <submittedName>
        <fullName evidence="5">Alcohol oxidase</fullName>
    </submittedName>
</protein>
<dbReference type="InterPro" id="IPR036188">
    <property type="entry name" value="FAD/NAD-bd_sf"/>
</dbReference>